<keyword evidence="2" id="KW-1185">Reference proteome</keyword>
<name>A0ACC2TTE8_9FUNG</name>
<proteinExistence type="predicted"/>
<accession>A0ACC2TTE8</accession>
<sequence>MTKDLPELGMGTKPGLGVLLPSLKVGDAPTHGQCKQGTSSREWQSHPYLPGHPSPIPLKASQEDLKDPLALTKTELDLVHRPSTKAGSASWAIRTHPSLLPGWLNTFKADLPTPGAGIKPRSHLKRWL</sequence>
<evidence type="ECO:0000313" key="1">
    <source>
        <dbReference type="EMBL" id="KAJ9077751.1"/>
    </source>
</evidence>
<comment type="caution">
    <text evidence="1">The sequence shown here is derived from an EMBL/GenBank/DDBJ whole genome shotgun (WGS) entry which is preliminary data.</text>
</comment>
<evidence type="ECO:0000313" key="2">
    <source>
        <dbReference type="Proteomes" id="UP001165960"/>
    </source>
</evidence>
<gene>
    <name evidence="1" type="ORF">DSO57_1013823</name>
</gene>
<reference evidence="1" key="1">
    <citation type="submission" date="2022-04" db="EMBL/GenBank/DDBJ databases">
        <title>Genome of the entomopathogenic fungus Entomophthora muscae.</title>
        <authorList>
            <person name="Elya C."/>
            <person name="Lovett B.R."/>
            <person name="Lee E."/>
            <person name="Macias A.M."/>
            <person name="Hajek A.E."/>
            <person name="De Bivort B.L."/>
            <person name="Kasson M.T."/>
            <person name="De Fine Licht H.H."/>
            <person name="Stajich J.E."/>
        </authorList>
    </citation>
    <scope>NUCLEOTIDE SEQUENCE</scope>
    <source>
        <strain evidence="1">Berkeley</strain>
    </source>
</reference>
<dbReference type="Proteomes" id="UP001165960">
    <property type="component" value="Unassembled WGS sequence"/>
</dbReference>
<protein>
    <submittedName>
        <fullName evidence="1">Uncharacterized protein</fullName>
    </submittedName>
</protein>
<dbReference type="EMBL" id="QTSX02002181">
    <property type="protein sequence ID" value="KAJ9077751.1"/>
    <property type="molecule type" value="Genomic_DNA"/>
</dbReference>
<organism evidence="1 2">
    <name type="scientific">Entomophthora muscae</name>
    <dbReference type="NCBI Taxonomy" id="34485"/>
    <lineage>
        <taxon>Eukaryota</taxon>
        <taxon>Fungi</taxon>
        <taxon>Fungi incertae sedis</taxon>
        <taxon>Zoopagomycota</taxon>
        <taxon>Entomophthoromycotina</taxon>
        <taxon>Entomophthoromycetes</taxon>
        <taxon>Entomophthorales</taxon>
        <taxon>Entomophthoraceae</taxon>
        <taxon>Entomophthora</taxon>
    </lineage>
</organism>